<dbReference type="Pfam" id="PF01464">
    <property type="entry name" value="SLT"/>
    <property type="match status" value="1"/>
</dbReference>
<feature type="domain" description="Transglycosylase SLT" evidence="1">
    <location>
        <begin position="270"/>
        <end position="364"/>
    </location>
</feature>
<dbReference type="SUPFAM" id="SSF53955">
    <property type="entry name" value="Lysozyme-like"/>
    <property type="match status" value="1"/>
</dbReference>
<keyword evidence="2" id="KW-0326">Glycosidase</keyword>
<dbReference type="PANTHER" id="PTHR37423:SF2">
    <property type="entry name" value="MEMBRANE-BOUND LYTIC MUREIN TRANSGLYCOSYLASE C"/>
    <property type="match status" value="1"/>
</dbReference>
<dbReference type="EC" id="3.2.1.-" evidence="2"/>
<reference evidence="2" key="1">
    <citation type="submission" date="2016-10" db="EMBL/GenBank/DDBJ databases">
        <authorList>
            <person name="de Groot N.N."/>
        </authorList>
    </citation>
    <scope>NUCLEOTIDE SEQUENCE</scope>
</reference>
<dbReference type="GO" id="GO:0016798">
    <property type="term" value="F:hydrolase activity, acting on glycosyl bonds"/>
    <property type="evidence" value="ECO:0007669"/>
    <property type="project" value="UniProtKB-KW"/>
</dbReference>
<organism evidence="2">
    <name type="scientific">hydrothermal vent metagenome</name>
    <dbReference type="NCBI Taxonomy" id="652676"/>
    <lineage>
        <taxon>unclassified sequences</taxon>
        <taxon>metagenomes</taxon>
        <taxon>ecological metagenomes</taxon>
    </lineage>
</organism>
<dbReference type="EMBL" id="FPHL01000059">
    <property type="protein sequence ID" value="SFV69578.1"/>
    <property type="molecule type" value="Genomic_DNA"/>
</dbReference>
<sequence>MFKTFLGAVVIVLALGTTSLEAKTFSYSQVHNMPRSVEKDYYIWRFLMQRSTTASQARSIVKEVNNTNKKLRQAYKKKTGVNPPNITHNPYVTQQQKEDWKHQAEGNRLFNEGIRQVQRKKLQKAITYFHKAHDVYLKRWEKDKSLFWLYLLTKEKKYLYKIKRNSTHINMYTLLAADMTHSQYPRSIITPRVSKKRISGIDETNPIDWAKMKIKVKKPNADLSELAEDCESQATIGMNTYIKAKACNYRKSYFPMPYRNAMYTYPVERQALIYAIARQESRFVPASVSRSFALGMMQFMPFLVDHVAKQKGIHIDYDDMFKPKVAIDFANLHLDYLNKWLYHPLFVAYAYNAGIGFTKKLLRNPHYFRNGPFEPYLSMEKMNNVQAREYGKRVLTNYVIYMNKLGKSTRLLPFIKSLTDPARTDRFRH</sequence>
<dbReference type="PANTHER" id="PTHR37423">
    <property type="entry name" value="SOLUBLE LYTIC MUREIN TRANSGLYCOSYLASE-RELATED"/>
    <property type="match status" value="1"/>
</dbReference>
<evidence type="ECO:0000313" key="2">
    <source>
        <dbReference type="EMBL" id="SFV69578.1"/>
    </source>
</evidence>
<dbReference type="InterPro" id="IPR023346">
    <property type="entry name" value="Lysozyme-like_dom_sf"/>
</dbReference>
<evidence type="ECO:0000259" key="1">
    <source>
        <dbReference type="Pfam" id="PF01464"/>
    </source>
</evidence>
<dbReference type="Gene3D" id="1.10.530.10">
    <property type="match status" value="1"/>
</dbReference>
<keyword evidence="2" id="KW-0378">Hydrolase</keyword>
<protein>
    <submittedName>
        <fullName evidence="2">Soluble lytic murein transglycosylase</fullName>
        <ecNumber evidence="2">3.2.1.-</ecNumber>
    </submittedName>
</protein>
<name>A0A1W1CUM0_9ZZZZ</name>
<dbReference type="InterPro" id="IPR008258">
    <property type="entry name" value="Transglycosylase_SLT_dom_1"/>
</dbReference>
<accession>A0A1W1CUM0</accession>
<gene>
    <name evidence="2" type="ORF">MNB_SV-10-1098</name>
</gene>
<proteinExistence type="predicted"/>
<dbReference type="AlphaFoldDB" id="A0A1W1CUM0"/>